<dbReference type="InterPro" id="IPR036280">
    <property type="entry name" value="Multihaem_cyt_sf"/>
</dbReference>
<protein>
    <recommendedName>
        <fullName evidence="1">F-box domain-containing protein</fullName>
    </recommendedName>
</protein>
<name>A0A9P4GZ71_9PLEO</name>
<dbReference type="SUPFAM" id="SSF48695">
    <property type="entry name" value="Multiheme cytochromes"/>
    <property type="match status" value="1"/>
</dbReference>
<dbReference type="InterPro" id="IPR036047">
    <property type="entry name" value="F-box-like_dom_sf"/>
</dbReference>
<dbReference type="SUPFAM" id="SSF81383">
    <property type="entry name" value="F-box domain"/>
    <property type="match status" value="1"/>
</dbReference>
<reference evidence="2" key="1">
    <citation type="journal article" date="2020" name="Stud. Mycol.">
        <title>101 Dothideomycetes genomes: a test case for predicting lifestyles and emergence of pathogens.</title>
        <authorList>
            <person name="Haridas S."/>
            <person name="Albert R."/>
            <person name="Binder M."/>
            <person name="Bloem J."/>
            <person name="Labutti K."/>
            <person name="Salamov A."/>
            <person name="Andreopoulos B."/>
            <person name="Baker S."/>
            <person name="Barry K."/>
            <person name="Bills G."/>
            <person name="Bluhm B."/>
            <person name="Cannon C."/>
            <person name="Castanera R."/>
            <person name="Culley D."/>
            <person name="Daum C."/>
            <person name="Ezra D."/>
            <person name="Gonzalez J."/>
            <person name="Henrissat B."/>
            <person name="Kuo A."/>
            <person name="Liang C."/>
            <person name="Lipzen A."/>
            <person name="Lutzoni F."/>
            <person name="Magnuson J."/>
            <person name="Mondo S."/>
            <person name="Nolan M."/>
            <person name="Ohm R."/>
            <person name="Pangilinan J."/>
            <person name="Park H.-J."/>
            <person name="Ramirez L."/>
            <person name="Alfaro M."/>
            <person name="Sun H."/>
            <person name="Tritt A."/>
            <person name="Yoshinaga Y."/>
            <person name="Zwiers L.-H."/>
            <person name="Turgeon B."/>
            <person name="Goodwin S."/>
            <person name="Spatafora J."/>
            <person name="Crous P."/>
            <person name="Grigoriev I."/>
        </authorList>
    </citation>
    <scope>NUCLEOTIDE SEQUENCE</scope>
    <source>
        <strain evidence="2">CBS 110217</strain>
    </source>
</reference>
<dbReference type="EMBL" id="ML978285">
    <property type="protein sequence ID" value="KAF2024776.1"/>
    <property type="molecule type" value="Genomic_DNA"/>
</dbReference>
<comment type="caution">
    <text evidence="2">The sequence shown here is derived from an EMBL/GenBank/DDBJ whole genome shotgun (WGS) entry which is preliminary data.</text>
</comment>
<dbReference type="Proteomes" id="UP000799777">
    <property type="component" value="Unassembled WGS sequence"/>
</dbReference>
<evidence type="ECO:0000259" key="1">
    <source>
        <dbReference type="Pfam" id="PF00646"/>
    </source>
</evidence>
<evidence type="ECO:0000313" key="3">
    <source>
        <dbReference type="Proteomes" id="UP000799777"/>
    </source>
</evidence>
<dbReference type="OrthoDB" id="5345494at2759"/>
<sequence>MGPIVLSDVPTSLADLLSNTLILRQTAPYLPVKSLCALAKTSKSFRHIIRQSPEAFRYLDLSPIKSAICPINEPLDAGGNNWRQERMDESLTEDDFYSGPLRGIFSRLEQQHVLRNVNTLVLDSLSVTAEFVKELMTEERYNVRILSIREVKHLNERRLQQYLRYAVRPSRPAGTPRVKGIYLFGPREPAPVAASATKRSASPASRGVMSSQGAQIGAEWNQKSATALNAALLRTDDKWYQSTGRMMAKRPSSDWAEILQACEGIIAFDAVLCRGPRHDPSKAYIPEGPASSIPHPVSFLRPAIATIALGHTGCETCHTCPEAPAIFGQSPASQFPLLSPVPLHWSSVRVAQLPHSLDGSTPPPLFVRCEDCLKGRWCERCHKWWDEDCYAGSTIAQRTELQQTELMETLEPNGTAQMIPKQTIKIVGVRRDCFGCGHTCISCKELFIRQCKKCQNEYCLEDNDASSATMCDWCNFTSRRTVEMY</sequence>
<accession>A0A9P4GZ71</accession>
<dbReference type="InterPro" id="IPR001810">
    <property type="entry name" value="F-box_dom"/>
</dbReference>
<proteinExistence type="predicted"/>
<organism evidence="2 3">
    <name type="scientific">Setomelanomma holmii</name>
    <dbReference type="NCBI Taxonomy" id="210430"/>
    <lineage>
        <taxon>Eukaryota</taxon>
        <taxon>Fungi</taxon>
        <taxon>Dikarya</taxon>
        <taxon>Ascomycota</taxon>
        <taxon>Pezizomycotina</taxon>
        <taxon>Dothideomycetes</taxon>
        <taxon>Pleosporomycetidae</taxon>
        <taxon>Pleosporales</taxon>
        <taxon>Pleosporineae</taxon>
        <taxon>Phaeosphaeriaceae</taxon>
        <taxon>Setomelanomma</taxon>
    </lineage>
</organism>
<evidence type="ECO:0000313" key="2">
    <source>
        <dbReference type="EMBL" id="KAF2024776.1"/>
    </source>
</evidence>
<dbReference type="AlphaFoldDB" id="A0A9P4GZ71"/>
<keyword evidence="3" id="KW-1185">Reference proteome</keyword>
<feature type="domain" description="F-box" evidence="1">
    <location>
        <begin position="29"/>
        <end position="52"/>
    </location>
</feature>
<dbReference type="Pfam" id="PF00646">
    <property type="entry name" value="F-box"/>
    <property type="match status" value="1"/>
</dbReference>
<gene>
    <name evidence="2" type="ORF">EK21DRAFT_78026</name>
</gene>